<feature type="domain" description="Protein kinase" evidence="10">
    <location>
        <begin position="1"/>
        <end position="171"/>
    </location>
</feature>
<dbReference type="Gene3D" id="3.30.200.20">
    <property type="entry name" value="Phosphorylase Kinase, domain 1"/>
    <property type="match status" value="1"/>
</dbReference>
<evidence type="ECO:0000256" key="8">
    <source>
        <dbReference type="ARBA" id="ARBA00047454"/>
    </source>
</evidence>
<dbReference type="SUPFAM" id="SSF56112">
    <property type="entry name" value="Protein kinase-like (PK-like)"/>
    <property type="match status" value="1"/>
</dbReference>
<dbReference type="InterPro" id="IPR011009">
    <property type="entry name" value="Kinase-like_dom_sf"/>
</dbReference>
<keyword evidence="13" id="KW-1185">Reference proteome</keyword>
<dbReference type="PANTHER" id="PTHR24353:SF153">
    <property type="entry name" value="CAMP-DEPENDENT PROTEIN KINASE CATALYTIC SUBUNIT 1"/>
    <property type="match status" value="1"/>
</dbReference>
<dbReference type="PROSITE" id="PS51285">
    <property type="entry name" value="AGC_KINASE_CTER"/>
    <property type="match status" value="1"/>
</dbReference>
<organism evidence="12 13">
    <name type="scientific">Fonsecaea multimorphosa CBS 102226</name>
    <dbReference type="NCBI Taxonomy" id="1442371"/>
    <lineage>
        <taxon>Eukaryota</taxon>
        <taxon>Fungi</taxon>
        <taxon>Dikarya</taxon>
        <taxon>Ascomycota</taxon>
        <taxon>Pezizomycotina</taxon>
        <taxon>Eurotiomycetes</taxon>
        <taxon>Chaetothyriomycetidae</taxon>
        <taxon>Chaetothyriales</taxon>
        <taxon>Herpotrichiellaceae</taxon>
        <taxon>Fonsecaea</taxon>
    </lineage>
</organism>
<dbReference type="GeneID" id="27717449"/>
<comment type="catalytic activity">
    <reaction evidence="7">
        <text>L-threonyl-[protein] + ATP = O-phospho-L-threonyl-[protein] + ADP + H(+)</text>
        <dbReference type="Rhea" id="RHEA:46608"/>
        <dbReference type="Rhea" id="RHEA-COMP:11060"/>
        <dbReference type="Rhea" id="RHEA-COMP:11605"/>
        <dbReference type="ChEBI" id="CHEBI:15378"/>
        <dbReference type="ChEBI" id="CHEBI:30013"/>
        <dbReference type="ChEBI" id="CHEBI:30616"/>
        <dbReference type="ChEBI" id="CHEBI:61977"/>
        <dbReference type="ChEBI" id="CHEBI:456216"/>
        <dbReference type="EC" id="2.7.11.11"/>
    </reaction>
</comment>
<dbReference type="GO" id="GO:0005952">
    <property type="term" value="C:cAMP-dependent protein kinase complex"/>
    <property type="evidence" value="ECO:0007669"/>
    <property type="project" value="TreeGrafter"/>
</dbReference>
<evidence type="ECO:0000256" key="4">
    <source>
        <dbReference type="ARBA" id="ARBA00022741"/>
    </source>
</evidence>
<dbReference type="SMART" id="SM00220">
    <property type="entry name" value="S_TKc"/>
    <property type="match status" value="1"/>
</dbReference>
<evidence type="ECO:0000256" key="7">
    <source>
        <dbReference type="ARBA" id="ARBA00047292"/>
    </source>
</evidence>
<evidence type="ECO:0000313" key="13">
    <source>
        <dbReference type="Proteomes" id="UP000053411"/>
    </source>
</evidence>
<feature type="region of interest" description="Disordered" evidence="9">
    <location>
        <begin position="185"/>
        <end position="218"/>
    </location>
</feature>
<gene>
    <name evidence="12" type="ORF">Z520_11703</name>
</gene>
<dbReference type="GO" id="GO:0005829">
    <property type="term" value="C:cytosol"/>
    <property type="evidence" value="ECO:0007669"/>
    <property type="project" value="TreeGrafter"/>
</dbReference>
<dbReference type="Proteomes" id="UP000053411">
    <property type="component" value="Unassembled WGS sequence"/>
</dbReference>
<keyword evidence="2" id="KW-0723">Serine/threonine-protein kinase</keyword>
<keyword evidence="3" id="KW-0808">Transferase</keyword>
<dbReference type="PANTHER" id="PTHR24353">
    <property type="entry name" value="CYCLIC NUCLEOTIDE-DEPENDENT PROTEIN KINASE"/>
    <property type="match status" value="1"/>
</dbReference>
<evidence type="ECO:0000256" key="9">
    <source>
        <dbReference type="SAM" id="MobiDB-lite"/>
    </source>
</evidence>
<evidence type="ECO:0000259" key="10">
    <source>
        <dbReference type="PROSITE" id="PS50011"/>
    </source>
</evidence>
<dbReference type="AlphaFoldDB" id="A0A0D2JH74"/>
<evidence type="ECO:0000256" key="2">
    <source>
        <dbReference type="ARBA" id="ARBA00022527"/>
    </source>
</evidence>
<evidence type="ECO:0000256" key="5">
    <source>
        <dbReference type="ARBA" id="ARBA00022777"/>
    </source>
</evidence>
<keyword evidence="6" id="KW-0067">ATP-binding</keyword>
<evidence type="ECO:0000313" key="12">
    <source>
        <dbReference type="EMBL" id="KIX92527.1"/>
    </source>
</evidence>
<dbReference type="STRING" id="1442371.A0A0D2JH74"/>
<dbReference type="PROSITE" id="PS50011">
    <property type="entry name" value="PROTEIN_KINASE_DOM"/>
    <property type="match status" value="1"/>
</dbReference>
<dbReference type="InterPro" id="IPR000961">
    <property type="entry name" value="AGC-kinase_C"/>
</dbReference>
<proteinExistence type="predicted"/>
<dbReference type="RefSeq" id="XP_016626650.1">
    <property type="nucleotide sequence ID" value="XM_016782191.1"/>
</dbReference>
<dbReference type="GO" id="GO:0005634">
    <property type="term" value="C:nucleus"/>
    <property type="evidence" value="ECO:0007669"/>
    <property type="project" value="TreeGrafter"/>
</dbReference>
<feature type="compositionally biased region" description="Acidic residues" evidence="9">
    <location>
        <begin position="205"/>
        <end position="218"/>
    </location>
</feature>
<dbReference type="EMBL" id="KN848103">
    <property type="protein sequence ID" value="KIX92527.1"/>
    <property type="molecule type" value="Genomic_DNA"/>
</dbReference>
<evidence type="ECO:0000256" key="3">
    <source>
        <dbReference type="ARBA" id="ARBA00022679"/>
    </source>
</evidence>
<evidence type="ECO:0000256" key="6">
    <source>
        <dbReference type="ARBA" id="ARBA00022840"/>
    </source>
</evidence>
<dbReference type="VEuPathDB" id="FungiDB:Z520_11703"/>
<dbReference type="OrthoDB" id="63267at2759"/>
<feature type="domain" description="AGC-kinase C-terminal" evidence="11">
    <location>
        <begin position="172"/>
        <end position="218"/>
    </location>
</feature>
<name>A0A0D2JH74_9EURO</name>
<reference evidence="12 13" key="1">
    <citation type="submission" date="2015-01" db="EMBL/GenBank/DDBJ databases">
        <title>The Genome Sequence of Fonsecaea multimorphosa CBS 102226.</title>
        <authorList>
            <consortium name="The Broad Institute Genomics Platform"/>
            <person name="Cuomo C."/>
            <person name="de Hoog S."/>
            <person name="Gorbushina A."/>
            <person name="Stielow B."/>
            <person name="Teixiera M."/>
            <person name="Abouelleil A."/>
            <person name="Chapman S.B."/>
            <person name="Priest M."/>
            <person name="Young S.K."/>
            <person name="Wortman J."/>
            <person name="Nusbaum C."/>
            <person name="Birren B."/>
        </authorList>
    </citation>
    <scope>NUCLEOTIDE SEQUENCE [LARGE SCALE GENOMIC DNA]</scope>
    <source>
        <strain evidence="12 13">CBS 102226</strain>
    </source>
</reference>
<dbReference type="Pfam" id="PF00069">
    <property type="entry name" value="Pkinase"/>
    <property type="match status" value="1"/>
</dbReference>
<evidence type="ECO:0000259" key="11">
    <source>
        <dbReference type="PROSITE" id="PS51285"/>
    </source>
</evidence>
<accession>A0A0D2JH74</accession>
<dbReference type="EC" id="2.7.11.11" evidence="1"/>
<dbReference type="GO" id="GO:0005524">
    <property type="term" value="F:ATP binding"/>
    <property type="evidence" value="ECO:0007669"/>
    <property type="project" value="UniProtKB-KW"/>
</dbReference>
<comment type="catalytic activity">
    <reaction evidence="8">
        <text>L-seryl-[protein] + ATP = O-phospho-L-seryl-[protein] + ADP + H(+)</text>
        <dbReference type="Rhea" id="RHEA:17989"/>
        <dbReference type="Rhea" id="RHEA-COMP:9863"/>
        <dbReference type="Rhea" id="RHEA-COMP:11604"/>
        <dbReference type="ChEBI" id="CHEBI:15378"/>
        <dbReference type="ChEBI" id="CHEBI:29999"/>
        <dbReference type="ChEBI" id="CHEBI:30616"/>
        <dbReference type="ChEBI" id="CHEBI:83421"/>
        <dbReference type="ChEBI" id="CHEBI:456216"/>
        <dbReference type="EC" id="2.7.11.11"/>
    </reaction>
</comment>
<sequence>MARQRFPNSVAKYYAAGVFLAIEYLRSKDIIDRSIKPENMSLDQHGHVKLIDFGEAKHVPNGTGTLCGTLEYIAPEIIVNSNKGKYTKCADWWSGGILIFEMLSGHTPFQAGDEDSPMEFYEKLLGARFNYPPYIHPDVEYPMHQVLVPDPECRLGNKPGDTEGIKKHRWFAEDTWDRLLRKDIDGPYIPPIQGEKGDASKFDRYDEEDSGGEEEGEE</sequence>
<keyword evidence="5" id="KW-0418">Kinase</keyword>
<feature type="compositionally biased region" description="Basic and acidic residues" evidence="9">
    <location>
        <begin position="195"/>
        <end position="204"/>
    </location>
</feature>
<dbReference type="InterPro" id="IPR000719">
    <property type="entry name" value="Prot_kinase_dom"/>
</dbReference>
<protein>
    <recommendedName>
        <fullName evidence="1">cAMP-dependent protein kinase</fullName>
        <ecNumber evidence="1">2.7.11.11</ecNumber>
    </recommendedName>
</protein>
<evidence type="ECO:0000256" key="1">
    <source>
        <dbReference type="ARBA" id="ARBA00012444"/>
    </source>
</evidence>
<keyword evidence="4" id="KW-0547">Nucleotide-binding</keyword>
<dbReference type="Gene3D" id="1.10.510.10">
    <property type="entry name" value="Transferase(Phosphotransferase) domain 1"/>
    <property type="match status" value="1"/>
</dbReference>
<dbReference type="GO" id="GO:0004691">
    <property type="term" value="F:cAMP-dependent protein kinase activity"/>
    <property type="evidence" value="ECO:0007669"/>
    <property type="project" value="UniProtKB-EC"/>
</dbReference>